<keyword evidence="4" id="KW-0031">Aminopeptidase</keyword>
<evidence type="ECO:0000256" key="11">
    <source>
        <dbReference type="ARBA" id="ARBA00022801"/>
    </source>
</evidence>
<evidence type="ECO:0000256" key="8">
    <source>
        <dbReference type="ARBA" id="ARBA00022692"/>
    </source>
</evidence>
<keyword evidence="12 20" id="KW-0862">Zinc</keyword>
<keyword evidence="13" id="KW-0735">Signal-anchor</keyword>
<dbReference type="FunFam" id="2.60.40.1730:FF:000012">
    <property type="entry name" value="Aminopeptidase N"/>
    <property type="match status" value="1"/>
</dbReference>
<keyword evidence="14" id="KW-1133">Transmembrane helix</keyword>
<feature type="binding site" evidence="20">
    <location>
        <position position="944"/>
    </location>
    <ligand>
        <name>Zn(2+)</name>
        <dbReference type="ChEBI" id="CHEBI:29105"/>
        <note>catalytic</note>
    </ligand>
</feature>
<feature type="domain" description="ERAP1-like C-terminal" evidence="23">
    <location>
        <begin position="1156"/>
        <end position="1353"/>
    </location>
</feature>
<dbReference type="Gene3D" id="1.25.50.20">
    <property type="match status" value="3"/>
</dbReference>
<evidence type="ECO:0000256" key="10">
    <source>
        <dbReference type="ARBA" id="ARBA00022729"/>
    </source>
</evidence>
<dbReference type="CDD" id="cd09601">
    <property type="entry name" value="M1_APN-Q_like"/>
    <property type="match status" value="2"/>
</dbReference>
<keyword evidence="16" id="KW-0472">Membrane</keyword>
<keyword evidence="11" id="KW-0378">Hydrolase</keyword>
<dbReference type="FunFam" id="1.10.390.10:FF:000013">
    <property type="entry name" value="Aminopeptidase N"/>
    <property type="match status" value="1"/>
</dbReference>
<evidence type="ECO:0008006" key="26">
    <source>
        <dbReference type="Google" id="ProtNLM"/>
    </source>
</evidence>
<organism evidence="25">
    <name type="scientific">Timema monikensis</name>
    <dbReference type="NCBI Taxonomy" id="170555"/>
    <lineage>
        <taxon>Eukaryota</taxon>
        <taxon>Metazoa</taxon>
        <taxon>Ecdysozoa</taxon>
        <taxon>Arthropoda</taxon>
        <taxon>Hexapoda</taxon>
        <taxon>Insecta</taxon>
        <taxon>Pterygota</taxon>
        <taxon>Neoptera</taxon>
        <taxon>Polyneoptera</taxon>
        <taxon>Phasmatodea</taxon>
        <taxon>Timematodea</taxon>
        <taxon>Timematoidea</taxon>
        <taxon>Timematidae</taxon>
        <taxon>Timema</taxon>
    </lineage>
</organism>
<dbReference type="EMBL" id="OB792636">
    <property type="protein sequence ID" value="CAD7423005.1"/>
    <property type="molecule type" value="Genomic_DNA"/>
</dbReference>
<comment type="subcellular location">
    <subcellularLocation>
        <location evidence="2">Cell membrane</location>
        <topology evidence="2">Lipid-anchor</topology>
        <topology evidence="2">GPI-anchor</topology>
    </subcellularLocation>
    <subcellularLocation>
        <location evidence="1">Membrane</location>
        <topology evidence="1">Single-pass type II membrane protein</topology>
    </subcellularLocation>
</comment>
<evidence type="ECO:0000256" key="12">
    <source>
        <dbReference type="ARBA" id="ARBA00022833"/>
    </source>
</evidence>
<evidence type="ECO:0000256" key="16">
    <source>
        <dbReference type="ARBA" id="ARBA00023136"/>
    </source>
</evidence>
<evidence type="ECO:0000259" key="24">
    <source>
        <dbReference type="Pfam" id="PF17900"/>
    </source>
</evidence>
<dbReference type="InterPro" id="IPR001930">
    <property type="entry name" value="Peptidase_M1"/>
</dbReference>
<comment type="cofactor">
    <cofactor evidence="20">
        <name>Zn(2+)</name>
        <dbReference type="ChEBI" id="CHEBI:29105"/>
    </cofactor>
    <text evidence="20">Binds 1 zinc ion per subunit.</text>
</comment>
<dbReference type="GO" id="GO:0042277">
    <property type="term" value="F:peptide binding"/>
    <property type="evidence" value="ECO:0007669"/>
    <property type="project" value="TreeGrafter"/>
</dbReference>
<dbReference type="InterPro" id="IPR024571">
    <property type="entry name" value="ERAP1-like_C_dom"/>
</dbReference>
<evidence type="ECO:0000313" key="25">
    <source>
        <dbReference type="EMBL" id="CAD7423005.1"/>
    </source>
</evidence>
<dbReference type="GO" id="GO:0098552">
    <property type="term" value="C:side of membrane"/>
    <property type="evidence" value="ECO:0007669"/>
    <property type="project" value="UniProtKB-KW"/>
</dbReference>
<name>A0A7R9DWN4_9NEOP</name>
<evidence type="ECO:0000256" key="3">
    <source>
        <dbReference type="ARBA" id="ARBA00010136"/>
    </source>
</evidence>
<evidence type="ECO:0000256" key="20">
    <source>
        <dbReference type="PIRSR" id="PIRSR634016-3"/>
    </source>
</evidence>
<sequence>MPISTYLIAFVVSDFVNLSSSDGFYSTWQRADAISQAQYSIDVSPLIMKSLENFTELDYFLPKMDQVAVPDFSAGAMENWGLVTYREQYILHEEGVSTSINKQNVATIIAHEFAHKWFGNLVSPTWWRYTWLNEGFARYFEFFTTHTVETTWRMEDQFVVRQVHTSLSSDSLESAHALSVDVGSPDSICGNKTAEPDDLFANLDSQYLLDFPNRPVSVKTVMDTWTLQSGHPVITITRNYISGALTVTQERFYLRRSGDSTDTHDYKWWVPLTYTSNTNHDFLSTTTRTWMNSASSQITINNLGASANDMGFYRVNYDAQNWALLANYLNSESFTNIHVLNRAQLLDDAFNLARAEILDYTTALEITKYLYQGDGLHPLSYLVGLLSTTYQTLSLEEGADDDHTTKLNRNLILTWLCNYGVEDCTNMAKSEFNKLLFDSEYRVTPDLKTVVYCNALRYGGEEEWNFLWNRYLTHNVNTEQVLILGVLGCTRNETLAHRYLRKTITSDSRIRSQDISSVYPSVYNNIYGVDFAINFLSQNFRDIIEFNASVPSVVAGIAGAISSQEQLNKLEQFINDNAEELGSSITTSALNNLQTAKINLDWLNTHGSTIMTWIKQQNYRLPTHIVPYHYNVVLQPNLDDDTFQFTGRVEISFNVTETTDRIQLHANDLEIDNTTIAVEPLTIWGEFDNFTTTVDSLRHIYDIKLSDYLLTGHRYRLHLNYKGYHREDMAGFYRSYYYRNGVKRWLASTQFQATSARRAFPCFDEPALKAHFKVSVARTPDRHVLSNMPLENSEYDDVTGLWWDHFQETPMPMSTYLVAFVVSDFVNLTSDDGKYSTWQRSDAVDQAQYSIDVSPSVMAALENFTELDYFLPKVDQVAIPDFSAGAMENWGLVTYRERNILLVEGVTPFSYKRFVLQVIAHEFAHKWFGNLVSPLWWRYLWISEGFARYFQYFTPAEVEPDWRMEEQFVVDQVHSSLISDSLASTHAMSSDVGSPSDIRTIFGTISYNKGLSVKSVLDTWSLQEGYPLITVSRIYDSNNIYRSVSVHQERFYLKSSERISNTQENRWWVPLTYTSQSELNFNSTTTRDWLRASQENSLITDININATEWVIFNIQETGFYRVNYDDTNWNMIISHLNSDQFTDIHVLLPLYRFLLSFYRVNYDDTNWNLIISHLNSDQFTDIHVLNRAQLLDDSLNLARAGILDYNTALNLTLYLTRETDYIPWYTALSSFTFLDRRLRGLGDTEHSYFKDYVLRIMETARQVLGLSEETNESLVTKLLRNQILTWQCNFGVQSCIGMASIAPDLKTIVYCNALRYGGEEEWNFLWNRYLTHNVNSEQMIILGALGCTRNETLAHSNGGVDLIATILTGIAEHVSTRDQAEEIRNFIEENQANLGIAVGASQQALETVEENLAWLAQNGEEISNWFSVSLPSTTPAPPLTTPPGGAGSFSASVFAISVSLILTCVRLV</sequence>
<evidence type="ECO:0000256" key="4">
    <source>
        <dbReference type="ARBA" id="ARBA00022438"/>
    </source>
</evidence>
<keyword evidence="9 20" id="KW-0479">Metal-binding</keyword>
<dbReference type="Pfam" id="PF01433">
    <property type="entry name" value="Peptidase_M1"/>
    <property type="match status" value="2"/>
</dbReference>
<feature type="binding site" evidence="20">
    <location>
        <position position="921"/>
    </location>
    <ligand>
        <name>Zn(2+)</name>
        <dbReference type="ChEBI" id="CHEBI:29105"/>
        <note>catalytic</note>
    </ligand>
</feature>
<accession>A0A7R9DWN4</accession>
<dbReference type="Gene3D" id="2.60.40.1730">
    <property type="entry name" value="tricorn interacting facor f3 domain"/>
    <property type="match status" value="1"/>
</dbReference>
<dbReference type="SUPFAM" id="SSF55486">
    <property type="entry name" value="Metalloproteases ('zincins'), catalytic domain"/>
    <property type="match status" value="2"/>
</dbReference>
<evidence type="ECO:0000256" key="5">
    <source>
        <dbReference type="ARBA" id="ARBA00022475"/>
    </source>
</evidence>
<dbReference type="Pfam" id="PF11838">
    <property type="entry name" value="ERAP1_C"/>
    <property type="match status" value="2"/>
</dbReference>
<dbReference type="GO" id="GO:0005615">
    <property type="term" value="C:extracellular space"/>
    <property type="evidence" value="ECO:0007669"/>
    <property type="project" value="TreeGrafter"/>
</dbReference>
<dbReference type="Pfam" id="PF17900">
    <property type="entry name" value="Peptidase_M1_N"/>
    <property type="match status" value="1"/>
</dbReference>
<dbReference type="InterPro" id="IPR042097">
    <property type="entry name" value="Aminopeptidase_N-like_N_sf"/>
</dbReference>
<dbReference type="PANTHER" id="PTHR11533">
    <property type="entry name" value="PROTEASE M1 ZINC METALLOPROTEASE"/>
    <property type="match status" value="1"/>
</dbReference>
<dbReference type="GO" id="GO:0005886">
    <property type="term" value="C:plasma membrane"/>
    <property type="evidence" value="ECO:0007669"/>
    <property type="project" value="UniProtKB-SubCell"/>
</dbReference>
<feature type="domain" description="Peptidase M1 membrane alanine aminopeptidase" evidence="22">
    <location>
        <begin position="849"/>
        <end position="1020"/>
    </location>
</feature>
<feature type="domain" description="ERAP1-like C-terminal" evidence="23">
    <location>
        <begin position="381"/>
        <end position="583"/>
    </location>
</feature>
<protein>
    <recommendedName>
        <fullName evidence="26">Aminopeptidase</fullName>
    </recommendedName>
</protein>
<dbReference type="GO" id="GO:0008270">
    <property type="term" value="F:zinc ion binding"/>
    <property type="evidence" value="ECO:0007669"/>
    <property type="project" value="InterPro"/>
</dbReference>
<evidence type="ECO:0000256" key="15">
    <source>
        <dbReference type="ARBA" id="ARBA00023049"/>
    </source>
</evidence>
<gene>
    <name evidence="25" type="ORF">TMSB3V08_LOCUS1</name>
</gene>
<dbReference type="PANTHER" id="PTHR11533:SF290">
    <property type="entry name" value="AMINOPEPTIDASE"/>
    <property type="match status" value="1"/>
</dbReference>
<evidence type="ECO:0000256" key="19">
    <source>
        <dbReference type="PIRSR" id="PIRSR634016-1"/>
    </source>
</evidence>
<evidence type="ECO:0000256" key="17">
    <source>
        <dbReference type="ARBA" id="ARBA00023180"/>
    </source>
</evidence>
<feature type="binding site" evidence="20">
    <location>
        <position position="925"/>
    </location>
    <ligand>
        <name>Zn(2+)</name>
        <dbReference type="ChEBI" id="CHEBI:29105"/>
        <note>catalytic</note>
    </ligand>
</feature>
<keyword evidence="10" id="KW-0732">Signal</keyword>
<comment type="similarity">
    <text evidence="3">Belongs to the peptidase M1 family.</text>
</comment>
<evidence type="ECO:0000256" key="14">
    <source>
        <dbReference type="ARBA" id="ARBA00022989"/>
    </source>
</evidence>
<feature type="site" description="Transition state stabilizer" evidence="21">
    <location>
        <position position="1007"/>
    </location>
</feature>
<feature type="domain" description="Peptidase M1 membrane alanine aminopeptidase" evidence="22">
    <location>
        <begin position="39"/>
        <end position="187"/>
    </location>
</feature>
<dbReference type="GO" id="GO:0070006">
    <property type="term" value="F:metalloaminopeptidase activity"/>
    <property type="evidence" value="ECO:0007669"/>
    <property type="project" value="TreeGrafter"/>
</dbReference>
<evidence type="ECO:0000256" key="18">
    <source>
        <dbReference type="ARBA" id="ARBA00023288"/>
    </source>
</evidence>
<feature type="domain" description="Aminopeptidase N-like N-terminal" evidence="24">
    <location>
        <begin position="626"/>
        <end position="817"/>
    </location>
</feature>
<dbReference type="Gene3D" id="1.10.390.10">
    <property type="entry name" value="Neutral Protease Domain 2"/>
    <property type="match status" value="2"/>
</dbReference>
<keyword evidence="8" id="KW-0812">Transmembrane</keyword>
<dbReference type="GO" id="GO:0005737">
    <property type="term" value="C:cytoplasm"/>
    <property type="evidence" value="ECO:0007669"/>
    <property type="project" value="TreeGrafter"/>
</dbReference>
<evidence type="ECO:0000256" key="21">
    <source>
        <dbReference type="PIRSR" id="PIRSR634016-4"/>
    </source>
</evidence>
<proteinExistence type="inferred from homology"/>
<keyword evidence="17" id="KW-0325">Glycoprotein</keyword>
<dbReference type="InterPro" id="IPR014782">
    <property type="entry name" value="Peptidase_M1_dom"/>
</dbReference>
<evidence type="ECO:0000256" key="9">
    <source>
        <dbReference type="ARBA" id="ARBA00022723"/>
    </source>
</evidence>
<evidence type="ECO:0000256" key="1">
    <source>
        <dbReference type="ARBA" id="ARBA00004606"/>
    </source>
</evidence>
<dbReference type="FunFam" id="2.60.40.1910:FF:000008">
    <property type="entry name" value="Aminopeptidase"/>
    <property type="match status" value="2"/>
</dbReference>
<dbReference type="InterPro" id="IPR050344">
    <property type="entry name" value="Peptidase_M1_aminopeptidases"/>
</dbReference>
<evidence type="ECO:0000256" key="6">
    <source>
        <dbReference type="ARBA" id="ARBA00022622"/>
    </source>
</evidence>
<dbReference type="PRINTS" id="PR00756">
    <property type="entry name" value="ALADIPTASE"/>
</dbReference>
<dbReference type="InterPro" id="IPR027268">
    <property type="entry name" value="Peptidase_M4/M1_CTD_sf"/>
</dbReference>
<dbReference type="GO" id="GO:0006508">
    <property type="term" value="P:proteolysis"/>
    <property type="evidence" value="ECO:0007669"/>
    <property type="project" value="UniProtKB-KW"/>
</dbReference>
<evidence type="ECO:0000256" key="7">
    <source>
        <dbReference type="ARBA" id="ARBA00022670"/>
    </source>
</evidence>
<dbReference type="InterPro" id="IPR045357">
    <property type="entry name" value="Aminopeptidase_N-like_N"/>
</dbReference>
<evidence type="ECO:0000256" key="2">
    <source>
        <dbReference type="ARBA" id="ARBA00004609"/>
    </source>
</evidence>
<keyword evidence="7" id="KW-0645">Protease</keyword>
<evidence type="ECO:0000259" key="23">
    <source>
        <dbReference type="Pfam" id="PF11838"/>
    </source>
</evidence>
<dbReference type="GO" id="GO:0043171">
    <property type="term" value="P:peptide catabolic process"/>
    <property type="evidence" value="ECO:0007669"/>
    <property type="project" value="TreeGrafter"/>
</dbReference>
<keyword evidence="15" id="KW-0482">Metalloprotease</keyword>
<evidence type="ECO:0000259" key="22">
    <source>
        <dbReference type="Pfam" id="PF01433"/>
    </source>
</evidence>
<dbReference type="SUPFAM" id="SSF63737">
    <property type="entry name" value="Leukotriene A4 hydrolase N-terminal domain"/>
    <property type="match status" value="1"/>
</dbReference>
<reference evidence="25" key="1">
    <citation type="submission" date="2020-11" db="EMBL/GenBank/DDBJ databases">
        <authorList>
            <person name="Tran Van P."/>
        </authorList>
    </citation>
    <scope>NUCLEOTIDE SEQUENCE</scope>
</reference>
<keyword evidence="5" id="KW-1003">Cell membrane</keyword>
<dbReference type="Gene3D" id="2.60.40.1910">
    <property type="match status" value="2"/>
</dbReference>
<keyword evidence="18" id="KW-0449">Lipoprotein</keyword>
<feature type="active site" description="Proton acceptor" evidence="19">
    <location>
        <position position="922"/>
    </location>
</feature>
<keyword evidence="6" id="KW-0336">GPI-anchor</keyword>
<evidence type="ECO:0000256" key="13">
    <source>
        <dbReference type="ARBA" id="ARBA00022968"/>
    </source>
</evidence>
<dbReference type="InterPro" id="IPR034016">
    <property type="entry name" value="M1_APN-typ"/>
</dbReference>